<dbReference type="NCBIfam" id="TIGR02127">
    <property type="entry name" value="pyrF_sub2"/>
    <property type="match status" value="1"/>
</dbReference>
<gene>
    <name evidence="9" type="primary">pyrF</name>
    <name evidence="9" type="ORF">IPO85_21105</name>
</gene>
<dbReference type="EMBL" id="JADKFW010000021">
    <property type="protein sequence ID" value="MBK9719959.1"/>
    <property type="molecule type" value="Genomic_DNA"/>
</dbReference>
<dbReference type="Gene3D" id="3.20.20.70">
    <property type="entry name" value="Aldolase class I"/>
    <property type="match status" value="1"/>
</dbReference>
<name>A0A9D7SF45_9BACT</name>
<dbReference type="PANTHER" id="PTHR43375">
    <property type="entry name" value="OROTIDINE 5'-PHOSPHATE DECARBOXYLASE"/>
    <property type="match status" value="1"/>
</dbReference>
<keyword evidence="5 9" id="KW-0456">Lyase</keyword>
<dbReference type="EC" id="4.1.1.23" evidence="7"/>
<accession>A0A9D7SF45</accession>
<dbReference type="GO" id="GO:0006207">
    <property type="term" value="P:'de novo' pyrimidine nucleobase biosynthetic process"/>
    <property type="evidence" value="ECO:0007669"/>
    <property type="project" value="InterPro"/>
</dbReference>
<evidence type="ECO:0000256" key="7">
    <source>
        <dbReference type="NCBIfam" id="TIGR02127"/>
    </source>
</evidence>
<comment type="caution">
    <text evidence="9">The sequence shown here is derived from an EMBL/GenBank/DDBJ whole genome shotgun (WGS) entry which is preliminary data.</text>
</comment>
<dbReference type="InterPro" id="IPR001754">
    <property type="entry name" value="OMPdeCOase_dom"/>
</dbReference>
<keyword evidence="4" id="KW-0665">Pyrimidine biosynthesis</keyword>
<dbReference type="PANTHER" id="PTHR43375:SF1">
    <property type="entry name" value="OROTIDINE 5'-PHOSPHATE DECARBOXYLASE"/>
    <property type="match status" value="1"/>
</dbReference>
<dbReference type="SMART" id="SM00934">
    <property type="entry name" value="OMPdecase"/>
    <property type="match status" value="1"/>
</dbReference>
<dbReference type="Pfam" id="PF00215">
    <property type="entry name" value="OMPdecase"/>
    <property type="match status" value="1"/>
</dbReference>
<sequence>MLVKDSAYLCEQIRQKKSFLCVGLDPDLEKLPNHYLNGKQPFLEFCKDIIEVTHHLAVAYKINIAFFEALGPSGWEQLEQLVNIIPNECLLIADAKRADIGNTSKKYAEYYFDRLQVDAVTLHPYMGVDSLEPFLSYHNKWSVVLALTSNPGSADFELKELSTGELLFESVLQTFVKIKQSNQIMFVVGATHPEYLTKIRKICPDHFLLIPGIGSQGGDLHQVIQAGRNHNEGLLINVSRSIIYPELKKSFKDDVFQAAQNFVTEMSRYF</sequence>
<evidence type="ECO:0000256" key="3">
    <source>
        <dbReference type="ARBA" id="ARBA00022793"/>
    </source>
</evidence>
<dbReference type="AlphaFoldDB" id="A0A9D7SF45"/>
<reference evidence="9 10" key="1">
    <citation type="submission" date="2020-10" db="EMBL/GenBank/DDBJ databases">
        <title>Connecting structure to function with the recovery of over 1000 high-quality activated sludge metagenome-assembled genomes encoding full-length rRNA genes using long-read sequencing.</title>
        <authorList>
            <person name="Singleton C.M."/>
            <person name="Petriglieri F."/>
            <person name="Kristensen J.M."/>
            <person name="Kirkegaard R.H."/>
            <person name="Michaelsen T.Y."/>
            <person name="Andersen M.H."/>
            <person name="Karst S.M."/>
            <person name="Dueholm M.S."/>
            <person name="Nielsen P.H."/>
            <person name="Albertsen M."/>
        </authorList>
    </citation>
    <scope>NUCLEOTIDE SEQUENCE [LARGE SCALE GENOMIC DNA]</scope>
    <source>
        <strain evidence="9">Ribe_18-Q3-R11-54_BAT3C.373</strain>
    </source>
</reference>
<evidence type="ECO:0000256" key="5">
    <source>
        <dbReference type="ARBA" id="ARBA00023239"/>
    </source>
</evidence>
<dbReference type="GO" id="GO:0009220">
    <property type="term" value="P:pyrimidine ribonucleotide biosynthetic process"/>
    <property type="evidence" value="ECO:0007669"/>
    <property type="project" value="UniProtKB-UniRule"/>
</dbReference>
<comment type="similarity">
    <text evidence="2">Belongs to the OMP decarboxylase family. Type 2 subfamily.</text>
</comment>
<dbReference type="InterPro" id="IPR011995">
    <property type="entry name" value="OMPdecase_type-2"/>
</dbReference>
<evidence type="ECO:0000256" key="4">
    <source>
        <dbReference type="ARBA" id="ARBA00022975"/>
    </source>
</evidence>
<comment type="pathway">
    <text evidence="1">Pyrimidine metabolism; UMP biosynthesis via de novo pathway; UMP from orotate: step 2/2.</text>
</comment>
<organism evidence="9 10">
    <name type="scientific">Candidatus Defluviibacterium haderslevense</name>
    <dbReference type="NCBI Taxonomy" id="2981993"/>
    <lineage>
        <taxon>Bacteria</taxon>
        <taxon>Pseudomonadati</taxon>
        <taxon>Bacteroidota</taxon>
        <taxon>Saprospiria</taxon>
        <taxon>Saprospirales</taxon>
        <taxon>Saprospiraceae</taxon>
        <taxon>Candidatus Defluviibacterium</taxon>
    </lineage>
</organism>
<protein>
    <recommendedName>
        <fullName evidence="7">Orotidine-5'-phosphate decarboxylase</fullName>
        <ecNumber evidence="7">4.1.1.23</ecNumber>
    </recommendedName>
</protein>
<dbReference type="Proteomes" id="UP000808349">
    <property type="component" value="Unassembled WGS sequence"/>
</dbReference>
<feature type="domain" description="Orotidine 5'-phosphate decarboxylase" evidence="8">
    <location>
        <begin position="19"/>
        <end position="255"/>
    </location>
</feature>
<proteinExistence type="inferred from homology"/>
<keyword evidence="3" id="KW-0210">Decarboxylase</keyword>
<evidence type="ECO:0000259" key="8">
    <source>
        <dbReference type="SMART" id="SM00934"/>
    </source>
</evidence>
<dbReference type="GO" id="GO:0004590">
    <property type="term" value="F:orotidine-5'-phosphate decarboxylase activity"/>
    <property type="evidence" value="ECO:0007669"/>
    <property type="project" value="UniProtKB-UniRule"/>
</dbReference>
<dbReference type="SUPFAM" id="SSF51366">
    <property type="entry name" value="Ribulose-phoshate binding barrel"/>
    <property type="match status" value="1"/>
</dbReference>
<evidence type="ECO:0000313" key="10">
    <source>
        <dbReference type="Proteomes" id="UP000808349"/>
    </source>
</evidence>
<comment type="catalytic activity">
    <reaction evidence="6">
        <text>orotidine 5'-phosphate + H(+) = UMP + CO2</text>
        <dbReference type="Rhea" id="RHEA:11596"/>
        <dbReference type="ChEBI" id="CHEBI:15378"/>
        <dbReference type="ChEBI" id="CHEBI:16526"/>
        <dbReference type="ChEBI" id="CHEBI:57538"/>
        <dbReference type="ChEBI" id="CHEBI:57865"/>
        <dbReference type="EC" id="4.1.1.23"/>
    </reaction>
</comment>
<evidence type="ECO:0000313" key="9">
    <source>
        <dbReference type="EMBL" id="MBK9719959.1"/>
    </source>
</evidence>
<dbReference type="InterPro" id="IPR013785">
    <property type="entry name" value="Aldolase_TIM"/>
</dbReference>
<evidence type="ECO:0000256" key="2">
    <source>
        <dbReference type="ARBA" id="ARBA00008847"/>
    </source>
</evidence>
<evidence type="ECO:0000256" key="1">
    <source>
        <dbReference type="ARBA" id="ARBA00004861"/>
    </source>
</evidence>
<dbReference type="CDD" id="cd04725">
    <property type="entry name" value="OMP_decarboxylase_like"/>
    <property type="match status" value="1"/>
</dbReference>
<dbReference type="InterPro" id="IPR011060">
    <property type="entry name" value="RibuloseP-bd_barrel"/>
</dbReference>
<evidence type="ECO:0000256" key="6">
    <source>
        <dbReference type="ARBA" id="ARBA00049157"/>
    </source>
</evidence>